<evidence type="ECO:0000256" key="5">
    <source>
        <dbReference type="ARBA" id="ARBA00023136"/>
    </source>
</evidence>
<keyword evidence="2 8" id="KW-0812">Transmembrane</keyword>
<keyword evidence="4" id="KW-0297">G-protein coupled receptor</keyword>
<dbReference type="InterPro" id="IPR049012">
    <property type="entry name" value="Mutator_transp_dom"/>
</dbReference>
<sequence length="678" mass="77281">PISNLFNISVGRDSYEINVLSVLAFRETGEGYEPMKLYHQLMNIPSITYNAYDKINKKLYNAYETVAQQVTNKAALETRNLINNNASHDDTIQYQVSIDGTWQKIGHSSFNGVVTAISTLTGKCIDAVVLSKHCKGCFLWKSKKRTPEYEDWKANHICLANHQRSSGALEGAGAITIFHRSVEKYKLQCTSYLGDGDTSSYSAVLASCPYKDIEIKKTECIGHIQKKMRSRGRALRQRLRGKKKQNLGNIYQMKKAVWAVLFHNSDIKDMNIRHQLCPRTIAIWCKWKGDHISGHKTYKPKLSLPLAIKSILVSVFKDLSNEELLEKCLHGLTQNNNEALNAIIWKRCPKHIFVNIRIIEIDESKFNIIGSVGICRVRRPAKKRLDLRYCHKTVKHVKKKEITHLFIISISLINMLESIVGFIPDILTSDGSLINRTPLCISSGFTVFGCAITSITHITVLSFIRTLVIKYPFFYHKTCKKMWVKATLIAMCYLYGFSWATFPLIGWSKYELDLDKKRCSLDWKLTQSDSASYFLTILIFCNLLPAIVISTTLYTSRKIISKRNAREDCQNHQASLDILENDYLNVCLLSTGTFFFIWTPYAVIGFLTILKIVIPTQLVTASAIFAKLSTITNVIINCFIVKSFKNQLLELRLIQYIRNINNKNSAVHPCDDSKINYS</sequence>
<dbReference type="GO" id="GO:0016020">
    <property type="term" value="C:membrane"/>
    <property type="evidence" value="ECO:0007669"/>
    <property type="project" value="UniProtKB-SubCell"/>
</dbReference>
<dbReference type="AlphaFoldDB" id="T2M543"/>
<reference evidence="10" key="1">
    <citation type="journal article" date="2013" name="Genome Biol. Evol.">
        <title>Punctuated emergences of genetic and phenotypic innovations in eumetazoan, bilaterian, euteleostome, and hominidae ancestors.</title>
        <authorList>
            <person name="Wenger Y."/>
            <person name="Galliot B."/>
        </authorList>
    </citation>
    <scope>NUCLEOTIDE SEQUENCE</scope>
    <source>
        <tissue evidence="10">Whole animals</tissue>
    </source>
</reference>
<evidence type="ECO:0000256" key="2">
    <source>
        <dbReference type="ARBA" id="ARBA00022692"/>
    </source>
</evidence>
<dbReference type="Pfam" id="PF20700">
    <property type="entry name" value="Mutator"/>
    <property type="match status" value="1"/>
</dbReference>
<feature type="transmembrane region" description="Helical" evidence="8">
    <location>
        <begin position="594"/>
        <end position="614"/>
    </location>
</feature>
<keyword evidence="7" id="KW-0807">Transducer</keyword>
<evidence type="ECO:0000256" key="1">
    <source>
        <dbReference type="ARBA" id="ARBA00004141"/>
    </source>
</evidence>
<dbReference type="Pfam" id="PF00001">
    <property type="entry name" value="7tm_1"/>
    <property type="match status" value="1"/>
</dbReference>
<feature type="transmembrane region" description="Helical" evidence="8">
    <location>
        <begin position="530"/>
        <end position="554"/>
    </location>
</feature>
<feature type="transmembrane region" description="Helical" evidence="8">
    <location>
        <begin position="620"/>
        <end position="641"/>
    </location>
</feature>
<dbReference type="GO" id="GO:0004930">
    <property type="term" value="F:G protein-coupled receptor activity"/>
    <property type="evidence" value="ECO:0007669"/>
    <property type="project" value="UniProtKB-KW"/>
</dbReference>
<feature type="transmembrane region" description="Helical" evidence="8">
    <location>
        <begin position="443"/>
        <end position="468"/>
    </location>
</feature>
<dbReference type="Gene3D" id="1.20.1070.10">
    <property type="entry name" value="Rhodopsin 7-helix transmembrane proteins"/>
    <property type="match status" value="1"/>
</dbReference>
<proteinExistence type="evidence at transcript level"/>
<evidence type="ECO:0000313" key="10">
    <source>
        <dbReference type="EMBL" id="CDG67423.1"/>
    </source>
</evidence>
<dbReference type="InterPro" id="IPR050125">
    <property type="entry name" value="GPCR_opsins"/>
</dbReference>
<accession>T2M543</accession>
<evidence type="ECO:0000256" key="4">
    <source>
        <dbReference type="ARBA" id="ARBA00023040"/>
    </source>
</evidence>
<dbReference type="PANTHER" id="PTHR24240">
    <property type="entry name" value="OPSIN"/>
    <property type="match status" value="1"/>
</dbReference>
<dbReference type="EMBL" id="HAAD01001191">
    <property type="protein sequence ID" value="CDG67423.1"/>
    <property type="molecule type" value="mRNA"/>
</dbReference>
<dbReference type="PROSITE" id="PS50262">
    <property type="entry name" value="G_PROTEIN_RECEP_F1_2"/>
    <property type="match status" value="1"/>
</dbReference>
<dbReference type="InterPro" id="IPR017452">
    <property type="entry name" value="GPCR_Rhodpsn_7TM"/>
</dbReference>
<evidence type="ECO:0000259" key="9">
    <source>
        <dbReference type="PROSITE" id="PS50262"/>
    </source>
</evidence>
<gene>
    <name evidence="10" type="primary">OPN3</name>
</gene>
<evidence type="ECO:0000256" key="7">
    <source>
        <dbReference type="ARBA" id="ARBA00023224"/>
    </source>
</evidence>
<comment type="subcellular location">
    <subcellularLocation>
        <location evidence="1">Membrane</location>
        <topology evidence="1">Multi-pass membrane protein</topology>
    </subcellularLocation>
</comment>
<protein>
    <submittedName>
        <fullName evidence="10">Opsin-3</fullName>
    </submittedName>
</protein>
<feature type="transmembrane region" description="Helical" evidence="8">
    <location>
        <begin position="488"/>
        <end position="510"/>
    </location>
</feature>
<evidence type="ECO:0000256" key="3">
    <source>
        <dbReference type="ARBA" id="ARBA00022989"/>
    </source>
</evidence>
<feature type="transmembrane region" description="Helical" evidence="8">
    <location>
        <begin position="402"/>
        <end position="423"/>
    </location>
</feature>
<organism evidence="10">
    <name type="scientific">Hydra vulgaris</name>
    <name type="common">Hydra</name>
    <name type="synonym">Hydra attenuata</name>
    <dbReference type="NCBI Taxonomy" id="6087"/>
    <lineage>
        <taxon>Eukaryota</taxon>
        <taxon>Metazoa</taxon>
        <taxon>Cnidaria</taxon>
        <taxon>Hydrozoa</taxon>
        <taxon>Hydroidolina</taxon>
        <taxon>Anthoathecata</taxon>
        <taxon>Aplanulata</taxon>
        <taxon>Hydridae</taxon>
        <taxon>Hydra</taxon>
    </lineage>
</organism>
<dbReference type="OrthoDB" id="5983687at2759"/>
<keyword evidence="5 8" id="KW-0472">Membrane</keyword>
<dbReference type="InterPro" id="IPR000276">
    <property type="entry name" value="GPCR_Rhodpsn"/>
</dbReference>
<evidence type="ECO:0000256" key="8">
    <source>
        <dbReference type="SAM" id="Phobius"/>
    </source>
</evidence>
<name>T2M543_HYDVU</name>
<feature type="domain" description="G-protein coupled receptors family 1 profile" evidence="9">
    <location>
        <begin position="366"/>
        <end position="637"/>
    </location>
</feature>
<feature type="non-terminal residue" evidence="10">
    <location>
        <position position="1"/>
    </location>
</feature>
<dbReference type="CDD" id="cd14969">
    <property type="entry name" value="7tmA_Opsins_type2_animals"/>
    <property type="match status" value="1"/>
</dbReference>
<keyword evidence="6" id="KW-0675">Receptor</keyword>
<evidence type="ECO:0000256" key="6">
    <source>
        <dbReference type="ARBA" id="ARBA00023170"/>
    </source>
</evidence>
<dbReference type="SUPFAM" id="SSF81321">
    <property type="entry name" value="Family A G protein-coupled receptor-like"/>
    <property type="match status" value="1"/>
</dbReference>
<keyword evidence="3 8" id="KW-1133">Transmembrane helix</keyword>